<feature type="domain" description="AB hydrolase-1" evidence="1">
    <location>
        <begin position="28"/>
        <end position="141"/>
    </location>
</feature>
<sequence length="252" mass="28681">MQVRQIQKRDIGGIELYYERSYVKKEQPTLIFESGYGCPSVYWDSIKDKVSEFANCFFYDRAGIGESTYDGRPQHSKQCVENLRLLLQEANIQPPYILIGHSFGGANVRLFSHTYPKEVEAVILLDSCHEDQNRVMAPLFSEEVKEGYFGQFSAQGSEASLEEFEESLEQIRNCHSLEDIPLIIASASLPSYHTEASFAAWDLFQRDLTRLSVNSERMIIQNAGHALHIDQPEAVVQLIQNVVEELKNNPSL</sequence>
<dbReference type="InterPro" id="IPR029058">
    <property type="entry name" value="AB_hydrolase_fold"/>
</dbReference>
<accession>A0AAX1Q2U6</accession>
<organism evidence="2 3">
    <name type="scientific">Priestia endophytica</name>
    <dbReference type="NCBI Taxonomy" id="135735"/>
    <lineage>
        <taxon>Bacteria</taxon>
        <taxon>Bacillati</taxon>
        <taxon>Bacillota</taxon>
        <taxon>Bacilli</taxon>
        <taxon>Bacillales</taxon>
        <taxon>Bacillaceae</taxon>
        <taxon>Priestia</taxon>
    </lineage>
</organism>
<evidence type="ECO:0000313" key="3">
    <source>
        <dbReference type="Proteomes" id="UP000250174"/>
    </source>
</evidence>
<dbReference type="AlphaFoldDB" id="A0AAX1Q2U6"/>
<dbReference type="RefSeq" id="WP_111923754.1">
    <property type="nucleotide sequence ID" value="NZ_LVYK01000059.1"/>
</dbReference>
<dbReference type="GO" id="GO:0016787">
    <property type="term" value="F:hydrolase activity"/>
    <property type="evidence" value="ECO:0007669"/>
    <property type="project" value="UniProtKB-KW"/>
</dbReference>
<protein>
    <submittedName>
        <fullName evidence="2">Alpha/beta hydrolase</fullName>
    </submittedName>
</protein>
<gene>
    <name evidence="2" type="ORF">A3864_26075</name>
</gene>
<dbReference type="PANTHER" id="PTHR43798:SF33">
    <property type="entry name" value="HYDROLASE, PUTATIVE (AFU_ORTHOLOGUE AFUA_2G14860)-RELATED"/>
    <property type="match status" value="1"/>
</dbReference>
<dbReference type="GO" id="GO:0016020">
    <property type="term" value="C:membrane"/>
    <property type="evidence" value="ECO:0007669"/>
    <property type="project" value="TreeGrafter"/>
</dbReference>
<dbReference type="SUPFAM" id="SSF53474">
    <property type="entry name" value="alpha/beta-Hydrolases"/>
    <property type="match status" value="1"/>
</dbReference>
<name>A0AAX1Q2U6_9BACI</name>
<dbReference type="PANTHER" id="PTHR43798">
    <property type="entry name" value="MONOACYLGLYCEROL LIPASE"/>
    <property type="match status" value="1"/>
</dbReference>
<dbReference type="Gene3D" id="3.40.50.1820">
    <property type="entry name" value="alpha/beta hydrolase"/>
    <property type="match status" value="1"/>
</dbReference>
<evidence type="ECO:0000259" key="1">
    <source>
        <dbReference type="Pfam" id="PF00561"/>
    </source>
</evidence>
<reference evidence="2 3" key="1">
    <citation type="submission" date="2016-03" db="EMBL/GenBank/DDBJ databases">
        <title>Comparison of Bacillus endophyticus and B. anthracis characteristics using whole genome sequence analysis and microbiological techniques.</title>
        <authorList>
            <person name="Lekota K.E."/>
            <person name="Mafofo J."/>
            <person name="Rees J."/>
            <person name="Muchadeyi F.C."/>
            <person name="Madoroba E."/>
            <person name="Van Heerden H."/>
        </authorList>
    </citation>
    <scope>NUCLEOTIDE SEQUENCE [LARGE SCALE GENOMIC DNA]</scope>
    <source>
        <strain evidence="2 3">3631_10C</strain>
    </source>
</reference>
<comment type="caution">
    <text evidence="2">The sequence shown here is derived from an EMBL/GenBank/DDBJ whole genome shotgun (WGS) entry which is preliminary data.</text>
</comment>
<dbReference type="Proteomes" id="UP000250174">
    <property type="component" value="Unassembled WGS sequence"/>
</dbReference>
<proteinExistence type="predicted"/>
<dbReference type="EMBL" id="LVYK01000059">
    <property type="protein sequence ID" value="RAS72530.1"/>
    <property type="molecule type" value="Genomic_DNA"/>
</dbReference>
<dbReference type="InterPro" id="IPR000073">
    <property type="entry name" value="AB_hydrolase_1"/>
</dbReference>
<evidence type="ECO:0000313" key="2">
    <source>
        <dbReference type="EMBL" id="RAS72530.1"/>
    </source>
</evidence>
<dbReference type="InterPro" id="IPR050266">
    <property type="entry name" value="AB_hydrolase_sf"/>
</dbReference>
<keyword evidence="2" id="KW-0378">Hydrolase</keyword>
<dbReference type="Pfam" id="PF00561">
    <property type="entry name" value="Abhydrolase_1"/>
    <property type="match status" value="1"/>
</dbReference>